<feature type="compositionally biased region" description="Acidic residues" evidence="11">
    <location>
        <begin position="278"/>
        <end position="288"/>
    </location>
</feature>
<dbReference type="Gene3D" id="1.20.58.1480">
    <property type="match status" value="1"/>
</dbReference>
<dbReference type="InterPro" id="IPR003593">
    <property type="entry name" value="AAA+_ATPase"/>
</dbReference>
<evidence type="ECO:0000256" key="3">
    <source>
        <dbReference type="ARBA" id="ARBA00022801"/>
    </source>
</evidence>
<dbReference type="SUPFAM" id="SSF52540">
    <property type="entry name" value="P-loop containing nucleoside triphosphate hydrolases"/>
    <property type="match status" value="1"/>
</dbReference>
<dbReference type="Proteomes" id="UP000029665">
    <property type="component" value="Unassembled WGS sequence"/>
</dbReference>
<evidence type="ECO:0000256" key="2">
    <source>
        <dbReference type="ARBA" id="ARBA00022741"/>
    </source>
</evidence>
<evidence type="ECO:0000256" key="9">
    <source>
        <dbReference type="RuleBase" id="RU000591"/>
    </source>
</evidence>
<feature type="region of interest" description="Disordered" evidence="11">
    <location>
        <begin position="404"/>
        <end position="434"/>
    </location>
</feature>
<dbReference type="GO" id="GO:0004252">
    <property type="term" value="F:serine-type endopeptidase activity"/>
    <property type="evidence" value="ECO:0007669"/>
    <property type="project" value="UniProtKB-UniRule"/>
</dbReference>
<dbReference type="InterPro" id="IPR054594">
    <property type="entry name" value="Lon_lid"/>
</dbReference>
<evidence type="ECO:0000256" key="11">
    <source>
        <dbReference type="SAM" id="MobiDB-lite"/>
    </source>
</evidence>
<evidence type="ECO:0000256" key="10">
    <source>
        <dbReference type="RuleBase" id="RU000592"/>
    </source>
</evidence>
<gene>
    <name evidence="14" type="ORF">BN946_scf184823.g6</name>
</gene>
<dbReference type="InterPro" id="IPR014721">
    <property type="entry name" value="Ribsml_uS5_D2-typ_fold_subgr"/>
</dbReference>
<dbReference type="Pfam" id="PF05362">
    <property type="entry name" value="Lon_C"/>
    <property type="match status" value="1"/>
</dbReference>
<dbReference type="Gene3D" id="3.30.230.10">
    <property type="match status" value="1"/>
</dbReference>
<dbReference type="InterPro" id="IPR027417">
    <property type="entry name" value="P-loop_NTPase"/>
</dbReference>
<evidence type="ECO:0000256" key="5">
    <source>
        <dbReference type="ARBA" id="ARBA00022840"/>
    </source>
</evidence>
<sequence>MTVSVSSLHPVLTLPQPVVLLPTARLQTFLDEAAGARLVHLVQQADSELVIGTVPCPSTSEIYPWGTGARVVRVIRTMSKASEKAFQVTLHGLSRLYYPDTQSGAPFNPNDLIDISVEHPKPAGTPSPEAVAAFRAAAAKLLDHLAKDATQQSRRDVYVKISHMLDEVSDDRTPWMADVIVAGINKIDYNDKLAFLSALDVNDRLHRATELFVKQASISEVTKKIAQSIDESLSKQQKEFFLRQQLAAIQRELQALTRNSGSATSHPNGARSSAGASELDDPEQAEAEDMADIRQKIEAMAKDSEERKTAIREWKRLQRIPAGSVEHGVIRNYLEWLTSIPWPSSSAFATVSSADKIRDRAFLENARRQLDEDHYGLEKIKKRLIEYLAVVRLKQLQAEREAALQQQQASSSAGYTQPPPGDASAPPQRTEGDATSRALALISQALNSPRHAVVAGTKEQGPGKREAGARPSEDSTSSAAKSSAADSQTPKRGPSPKAVKGPILLFVGPPGTGKTSLGHSIARALERPFQRISLGGVRDEAEIRGHRRTYVASGPGSIVQALRKAGRPDPVILLDEIDKIGQSNFHGDPAAALLEVLDPEQNHSFNDHYINVPIDLSQVLFICTSNSLETISAPLLDRCEIVHLSGYTYDEKLHIARKFLLPKQLKANGLTPEHVTITHSALMRIATHYTREAGVRSLERAIGAVVRYKAVEWAEYVDSTGNDDITKVPVVVAGGDGGAKTYKKIVEEHELEKILGVARWDEEELHREKRRGLVYGLVVTGMGEGGILPIETISVPGSGQLKLTGSLGEVIKESGELALSWVKSHAYDLYITKHRSEDPLKVPNPIDIHLHLPSGAVKKDGPSAGIAMTCAFVSLLTGACVPTNVAMTGEVTLRGRVGAVGGIKEKVLGAHRAQMTKLILPWANRKDVEHDVPPEVRAEMQFVFARTMEEVLEAAFGKGVLNWRRNMVVMESRL</sequence>
<feature type="active site" evidence="8">
    <location>
        <position position="906"/>
    </location>
</feature>
<feature type="compositionally biased region" description="Polar residues" evidence="11">
    <location>
        <begin position="258"/>
        <end position="275"/>
    </location>
</feature>
<keyword evidence="5 9" id="KW-0067">ATP-binding</keyword>
<dbReference type="InterPro" id="IPR008268">
    <property type="entry name" value="Peptidase_S16_AS"/>
</dbReference>
<dbReference type="PANTHER" id="PTHR10046">
    <property type="entry name" value="ATP DEPENDENT LON PROTEASE FAMILY MEMBER"/>
    <property type="match status" value="1"/>
</dbReference>
<dbReference type="Pfam" id="PF22667">
    <property type="entry name" value="Lon_lid"/>
    <property type="match status" value="1"/>
</dbReference>
<dbReference type="PROSITE" id="PS51787">
    <property type="entry name" value="LON_N"/>
    <property type="match status" value="1"/>
</dbReference>
<dbReference type="CDD" id="cd19500">
    <property type="entry name" value="RecA-like_Lon"/>
    <property type="match status" value="1"/>
</dbReference>
<comment type="caution">
    <text evidence="14">The sequence shown here is derived from an EMBL/GenBank/DDBJ whole genome shotgun (WGS) entry which is preliminary data.</text>
</comment>
<dbReference type="InterPro" id="IPR008269">
    <property type="entry name" value="Lon_proteolytic"/>
</dbReference>
<accession>A0A060SLQ5</accession>
<dbReference type="GO" id="GO:0004176">
    <property type="term" value="F:ATP-dependent peptidase activity"/>
    <property type="evidence" value="ECO:0007669"/>
    <property type="project" value="UniProtKB-UniRule"/>
</dbReference>
<evidence type="ECO:0000256" key="7">
    <source>
        <dbReference type="ARBA" id="ARBA00050665"/>
    </source>
</evidence>
<feature type="compositionally biased region" description="Low complexity" evidence="11">
    <location>
        <begin position="404"/>
        <end position="413"/>
    </location>
</feature>
<proteinExistence type="inferred from homology"/>
<feature type="region of interest" description="Disordered" evidence="11">
    <location>
        <begin position="449"/>
        <end position="501"/>
    </location>
</feature>
<keyword evidence="3 8" id="KW-0378">Hydrolase</keyword>
<comment type="similarity">
    <text evidence="8 9">Belongs to the peptidase S16 family.</text>
</comment>
<dbReference type="InterPro" id="IPR003959">
    <property type="entry name" value="ATPase_AAA_core"/>
</dbReference>
<evidence type="ECO:0000256" key="4">
    <source>
        <dbReference type="ARBA" id="ARBA00022825"/>
    </source>
</evidence>
<evidence type="ECO:0000259" key="12">
    <source>
        <dbReference type="PROSITE" id="PS51786"/>
    </source>
</evidence>
<dbReference type="Pfam" id="PF00004">
    <property type="entry name" value="AAA"/>
    <property type="match status" value="1"/>
</dbReference>
<dbReference type="AlphaFoldDB" id="A0A060SLQ5"/>
<feature type="compositionally biased region" description="Low complexity" evidence="11">
    <location>
        <begin position="474"/>
        <end position="487"/>
    </location>
</feature>
<keyword evidence="4 8" id="KW-0720">Serine protease</keyword>
<dbReference type="OMA" id="ICTANTM"/>
<keyword evidence="15" id="KW-1185">Reference proteome</keyword>
<keyword evidence="2 9" id="KW-0547">Nucleotide-binding</keyword>
<feature type="compositionally biased region" description="Basic and acidic residues" evidence="11">
    <location>
        <begin position="461"/>
        <end position="473"/>
    </location>
</feature>
<dbReference type="GO" id="GO:0005524">
    <property type="term" value="F:ATP binding"/>
    <property type="evidence" value="ECO:0007669"/>
    <property type="project" value="UniProtKB-KW"/>
</dbReference>
<dbReference type="SMART" id="SM00382">
    <property type="entry name" value="AAA"/>
    <property type="match status" value="1"/>
</dbReference>
<dbReference type="GO" id="GO:0016887">
    <property type="term" value="F:ATP hydrolysis activity"/>
    <property type="evidence" value="ECO:0007669"/>
    <property type="project" value="InterPro"/>
</dbReference>
<dbReference type="GO" id="GO:0030163">
    <property type="term" value="P:protein catabolic process"/>
    <property type="evidence" value="ECO:0007669"/>
    <property type="project" value="InterPro"/>
</dbReference>
<dbReference type="PRINTS" id="PR00830">
    <property type="entry name" value="ENDOLAPTASE"/>
</dbReference>
<dbReference type="PROSITE" id="PS01046">
    <property type="entry name" value="LON_SER"/>
    <property type="match status" value="1"/>
</dbReference>
<evidence type="ECO:0000259" key="13">
    <source>
        <dbReference type="PROSITE" id="PS51787"/>
    </source>
</evidence>
<dbReference type="Gene3D" id="1.20.5.5270">
    <property type="match status" value="1"/>
</dbReference>
<dbReference type="InterPro" id="IPR020568">
    <property type="entry name" value="Ribosomal_Su5_D2-typ_SF"/>
</dbReference>
<dbReference type="HOGENOM" id="CLU_004109_4_0_1"/>
<keyword evidence="6" id="KW-0576">Peroxisome</keyword>
<dbReference type="PROSITE" id="PS51786">
    <property type="entry name" value="LON_PROTEOLYTIC"/>
    <property type="match status" value="1"/>
</dbReference>
<name>A0A060SLQ5_PYCCI</name>
<dbReference type="EC" id="3.4.21.-" evidence="10"/>
<evidence type="ECO:0000313" key="14">
    <source>
        <dbReference type="EMBL" id="CDO75452.1"/>
    </source>
</evidence>
<dbReference type="STRING" id="5643.A0A060SLQ5"/>
<dbReference type="SUPFAM" id="SSF54211">
    <property type="entry name" value="Ribosomal protein S5 domain 2-like"/>
    <property type="match status" value="1"/>
</dbReference>
<dbReference type="InterPro" id="IPR003111">
    <property type="entry name" value="Lon_prtase_N"/>
</dbReference>
<dbReference type="Gene3D" id="3.40.50.300">
    <property type="entry name" value="P-loop containing nucleotide triphosphate hydrolases"/>
    <property type="match status" value="1"/>
</dbReference>
<feature type="active site" evidence="8">
    <location>
        <position position="863"/>
    </location>
</feature>
<evidence type="ECO:0000256" key="6">
    <source>
        <dbReference type="ARBA" id="ARBA00023140"/>
    </source>
</evidence>
<dbReference type="EMBL" id="CCBP010000273">
    <property type="protein sequence ID" value="CDO75452.1"/>
    <property type="molecule type" value="Genomic_DNA"/>
</dbReference>
<feature type="domain" description="Lon proteolytic" evidence="12">
    <location>
        <begin position="768"/>
        <end position="958"/>
    </location>
</feature>
<dbReference type="OrthoDB" id="2411602at2759"/>
<reference evidence="14" key="1">
    <citation type="submission" date="2014-01" db="EMBL/GenBank/DDBJ databases">
        <title>The genome of the white-rot fungus Pycnoporus cinnabarinus: a basidiomycete model with a versatile arsenal for lignocellulosic biomass breakdown.</title>
        <authorList>
            <person name="Levasseur A."/>
            <person name="Lomascolo A."/>
            <person name="Ruiz-Duenas F.J."/>
            <person name="Uzan E."/>
            <person name="Piumi F."/>
            <person name="Kues U."/>
            <person name="Ram A.F.J."/>
            <person name="Murat C."/>
            <person name="Haon M."/>
            <person name="Benoit I."/>
            <person name="Arfi Y."/>
            <person name="Chevret D."/>
            <person name="Drula E."/>
            <person name="Kwon M.J."/>
            <person name="Gouret P."/>
            <person name="Lesage-Meessen L."/>
            <person name="Lombard V."/>
            <person name="Mariette J."/>
            <person name="Noirot C."/>
            <person name="Park J."/>
            <person name="Patyshakuliyeva A."/>
            <person name="Wieneger R.A.B."/>
            <person name="Wosten H.A.B."/>
            <person name="Martin F."/>
            <person name="Coutinho P.M."/>
            <person name="de Vries R."/>
            <person name="Martinez A.T."/>
            <person name="Klopp C."/>
            <person name="Pontarotti P."/>
            <person name="Henrissat B."/>
            <person name="Record E."/>
        </authorList>
    </citation>
    <scope>NUCLEOTIDE SEQUENCE [LARGE SCALE GENOMIC DNA]</scope>
    <source>
        <strain evidence="14">BRFM137</strain>
    </source>
</reference>
<evidence type="ECO:0000313" key="15">
    <source>
        <dbReference type="Proteomes" id="UP000029665"/>
    </source>
</evidence>
<keyword evidence="1 8" id="KW-0645">Protease</keyword>
<evidence type="ECO:0000256" key="8">
    <source>
        <dbReference type="PROSITE-ProRule" id="PRU01122"/>
    </source>
</evidence>
<dbReference type="InterPro" id="IPR027065">
    <property type="entry name" value="Lon_Prtase"/>
</dbReference>
<evidence type="ECO:0000256" key="1">
    <source>
        <dbReference type="ARBA" id="ARBA00022670"/>
    </source>
</evidence>
<dbReference type="Gene3D" id="1.10.8.60">
    <property type="match status" value="1"/>
</dbReference>
<protein>
    <recommendedName>
        <fullName evidence="10">Lon protease homolog</fullName>
        <ecNumber evidence="10">3.4.21.-</ecNumber>
    </recommendedName>
</protein>
<organism evidence="14 15">
    <name type="scientific">Pycnoporus cinnabarinus</name>
    <name type="common">Cinnabar-red polypore</name>
    <name type="synonym">Trametes cinnabarina</name>
    <dbReference type="NCBI Taxonomy" id="5643"/>
    <lineage>
        <taxon>Eukaryota</taxon>
        <taxon>Fungi</taxon>
        <taxon>Dikarya</taxon>
        <taxon>Basidiomycota</taxon>
        <taxon>Agaricomycotina</taxon>
        <taxon>Agaricomycetes</taxon>
        <taxon>Polyporales</taxon>
        <taxon>Polyporaceae</taxon>
        <taxon>Trametes</taxon>
    </lineage>
</organism>
<dbReference type="GO" id="GO:0006508">
    <property type="term" value="P:proteolysis"/>
    <property type="evidence" value="ECO:0007669"/>
    <property type="project" value="UniProtKB-KW"/>
</dbReference>
<feature type="domain" description="Lon N-terminal" evidence="13">
    <location>
        <begin position="9"/>
        <end position="216"/>
    </location>
</feature>
<dbReference type="FunFam" id="1.10.8.60:FF:000091">
    <property type="entry name" value="Lon protease homolog 2, peroxisomal"/>
    <property type="match status" value="1"/>
</dbReference>
<dbReference type="FunFam" id="3.40.50.300:FF:000021">
    <property type="entry name" value="Lon protease homolog"/>
    <property type="match status" value="1"/>
</dbReference>
<dbReference type="Pfam" id="PF02190">
    <property type="entry name" value="LON_substr_bdg"/>
    <property type="match status" value="1"/>
</dbReference>
<feature type="region of interest" description="Disordered" evidence="11">
    <location>
        <begin position="258"/>
        <end position="288"/>
    </location>
</feature>
<comment type="catalytic activity">
    <reaction evidence="7">
        <text>Hydrolysis of proteins in presence of ATP.</text>
        <dbReference type="EC" id="3.4.21.53"/>
    </reaction>
</comment>